<keyword evidence="7" id="KW-0832">Ubl conjugation</keyword>
<evidence type="ECO:0000256" key="4">
    <source>
        <dbReference type="ARBA" id="ARBA00022490"/>
    </source>
</evidence>
<proteinExistence type="inferred from homology"/>
<dbReference type="PANTHER" id="PTHR43544">
    <property type="entry name" value="SHORT-CHAIN DEHYDROGENASE/REDUCTASE"/>
    <property type="match status" value="1"/>
</dbReference>
<comment type="subunit">
    <text evidence="11">Interacts with the CDK1 protein kinase to form a serine/threonine kinase holoenzyme complex also known as maturation promoting factor (MPF). The cyclin subunit imparts substrate specificity to the complex.</text>
</comment>
<dbReference type="PRINTS" id="PR00081">
    <property type="entry name" value="GDHRDH"/>
</dbReference>
<dbReference type="Pfam" id="PF00106">
    <property type="entry name" value="adh_short"/>
    <property type="match status" value="1"/>
</dbReference>
<dbReference type="SUPFAM" id="SSF47954">
    <property type="entry name" value="Cyclin-like"/>
    <property type="match status" value="2"/>
</dbReference>
<keyword evidence="9" id="KW-0539">Nucleus</keyword>
<evidence type="ECO:0000256" key="6">
    <source>
        <dbReference type="ARBA" id="ARBA00022618"/>
    </source>
</evidence>
<evidence type="ECO:0000256" key="8">
    <source>
        <dbReference type="ARBA" id="ARBA00023127"/>
    </source>
</evidence>
<dbReference type="InterPro" id="IPR051468">
    <property type="entry name" value="Fungal_SecMetab_SDRs"/>
</dbReference>
<evidence type="ECO:0000259" key="15">
    <source>
        <dbReference type="SMART" id="SM01332"/>
    </source>
</evidence>
<dbReference type="Pfam" id="PF02984">
    <property type="entry name" value="Cyclin_C"/>
    <property type="match status" value="1"/>
</dbReference>
<keyword evidence="10" id="KW-0131">Cell cycle</keyword>
<reference evidence="16 17" key="1">
    <citation type="submission" date="2019-06" db="EMBL/GenBank/DDBJ databases">
        <title>Draft genomes of female and male turbot (Scophthalmus maximus).</title>
        <authorList>
            <person name="Xu H."/>
            <person name="Xu X.-W."/>
            <person name="Shao C."/>
            <person name="Chen S."/>
        </authorList>
    </citation>
    <scope>NUCLEOTIDE SEQUENCE [LARGE SCALE GENOMIC DNA]</scope>
    <source>
        <strain evidence="16">Ysfricsl-2016a</strain>
        <tissue evidence="16">Blood</tissue>
    </source>
</reference>
<dbReference type="SMART" id="SM00385">
    <property type="entry name" value="CYCLIN"/>
    <property type="match status" value="1"/>
</dbReference>
<evidence type="ECO:0000256" key="13">
    <source>
        <dbReference type="SAM" id="MobiDB-lite"/>
    </source>
</evidence>
<accession>A0A6A4T313</accession>
<feature type="domain" description="Cyclin-like" evidence="14">
    <location>
        <begin position="62"/>
        <end position="146"/>
    </location>
</feature>
<evidence type="ECO:0000256" key="1">
    <source>
        <dbReference type="ARBA" id="ARBA00004123"/>
    </source>
</evidence>
<dbReference type="AlphaFoldDB" id="A0A6A4T313"/>
<dbReference type="InterPro" id="IPR002347">
    <property type="entry name" value="SDR_fam"/>
</dbReference>
<evidence type="ECO:0000256" key="10">
    <source>
        <dbReference type="ARBA" id="ARBA00023306"/>
    </source>
</evidence>
<keyword evidence="5" id="KW-0597">Phosphoprotein</keyword>
<dbReference type="InterPro" id="IPR036915">
    <property type="entry name" value="Cyclin-like_sf"/>
</dbReference>
<dbReference type="CDD" id="cd05325">
    <property type="entry name" value="carb_red_sniffer_like_SDR_c"/>
    <property type="match status" value="1"/>
</dbReference>
<keyword evidence="6" id="KW-0132">Cell division</keyword>
<dbReference type="SUPFAM" id="SSF51735">
    <property type="entry name" value="NAD(P)-binding Rossmann-fold domains"/>
    <property type="match status" value="1"/>
</dbReference>
<evidence type="ECO:0000256" key="5">
    <source>
        <dbReference type="ARBA" id="ARBA00022553"/>
    </source>
</evidence>
<dbReference type="GO" id="GO:0051301">
    <property type="term" value="P:cell division"/>
    <property type="evidence" value="ECO:0007669"/>
    <property type="project" value="UniProtKB-KW"/>
</dbReference>
<dbReference type="InterPro" id="IPR048258">
    <property type="entry name" value="Cyclins_cyclin-box"/>
</dbReference>
<evidence type="ECO:0000256" key="2">
    <source>
        <dbReference type="ARBA" id="ARBA00004496"/>
    </source>
</evidence>
<dbReference type="InterPro" id="IPR013763">
    <property type="entry name" value="Cyclin-like_dom"/>
</dbReference>
<dbReference type="SMART" id="SM01332">
    <property type="entry name" value="Cyclin_C"/>
    <property type="match status" value="1"/>
</dbReference>
<evidence type="ECO:0000256" key="9">
    <source>
        <dbReference type="ARBA" id="ARBA00023242"/>
    </source>
</evidence>
<dbReference type="EMBL" id="VEVO01000006">
    <property type="protein sequence ID" value="KAF0040473.1"/>
    <property type="molecule type" value="Genomic_DNA"/>
</dbReference>
<evidence type="ECO:0000313" key="16">
    <source>
        <dbReference type="EMBL" id="KAF0040473.1"/>
    </source>
</evidence>
<name>A0A6A4T313_SCOMX</name>
<comment type="caution">
    <text evidence="16">The sequence shown here is derived from an EMBL/GenBank/DDBJ whole genome shotgun (WGS) entry which is preliminary data.</text>
</comment>
<dbReference type="Pfam" id="PF00134">
    <property type="entry name" value="Cyclin_N"/>
    <property type="match status" value="1"/>
</dbReference>
<gene>
    <name evidence="16" type="ORF">F2P81_006371</name>
</gene>
<protein>
    <submittedName>
        <fullName evidence="16">Uncharacterized protein</fullName>
    </submittedName>
</protein>
<dbReference type="InterPro" id="IPR004367">
    <property type="entry name" value="Cyclin_C-dom"/>
</dbReference>
<evidence type="ECO:0000256" key="11">
    <source>
        <dbReference type="ARBA" id="ARBA00025821"/>
    </source>
</evidence>
<dbReference type="Proteomes" id="UP000438429">
    <property type="component" value="Unassembled WGS sequence"/>
</dbReference>
<dbReference type="InterPro" id="IPR036291">
    <property type="entry name" value="NAD(P)-bd_dom_sf"/>
</dbReference>
<dbReference type="PROSITE" id="PS00292">
    <property type="entry name" value="CYCLINS"/>
    <property type="match status" value="1"/>
</dbReference>
<dbReference type="GO" id="GO:0005737">
    <property type="term" value="C:cytoplasm"/>
    <property type="evidence" value="ECO:0007669"/>
    <property type="project" value="UniProtKB-SubCell"/>
</dbReference>
<dbReference type="PANTHER" id="PTHR43544:SF33">
    <property type="entry name" value="C-FACTOR"/>
    <property type="match status" value="1"/>
</dbReference>
<dbReference type="FunFam" id="1.10.472.10:FF:000120">
    <property type="entry name" value="G1/S-specific cyclin-D1"/>
    <property type="match status" value="1"/>
</dbReference>
<feature type="region of interest" description="Disordered" evidence="13">
    <location>
        <begin position="700"/>
        <end position="719"/>
    </location>
</feature>
<keyword evidence="8 12" id="KW-0195">Cyclin</keyword>
<keyword evidence="4" id="KW-0963">Cytoplasm</keyword>
<evidence type="ECO:0000256" key="7">
    <source>
        <dbReference type="ARBA" id="ARBA00022843"/>
    </source>
</evidence>
<dbReference type="Gene3D" id="1.10.472.10">
    <property type="entry name" value="Cyclin-like"/>
    <property type="match status" value="2"/>
</dbReference>
<evidence type="ECO:0000313" key="17">
    <source>
        <dbReference type="Proteomes" id="UP000438429"/>
    </source>
</evidence>
<dbReference type="CDD" id="cd20515">
    <property type="entry name" value="CYCLIN_CCND_rpt1"/>
    <property type="match status" value="1"/>
</dbReference>
<comment type="similarity">
    <text evidence="3">Belongs to the cyclin family. Cyclin D subfamily.</text>
</comment>
<comment type="subcellular location">
    <subcellularLocation>
        <location evidence="2">Cytoplasm</location>
    </subcellularLocation>
    <subcellularLocation>
        <location evidence="1">Nucleus</location>
    </subcellularLocation>
</comment>
<dbReference type="InterPro" id="IPR006671">
    <property type="entry name" value="Cyclin_N"/>
</dbReference>
<dbReference type="GO" id="GO:0005634">
    <property type="term" value="C:nucleus"/>
    <property type="evidence" value="ECO:0007669"/>
    <property type="project" value="UniProtKB-SubCell"/>
</dbReference>
<dbReference type="GO" id="GO:0016491">
    <property type="term" value="F:oxidoreductase activity"/>
    <property type="evidence" value="ECO:0007669"/>
    <property type="project" value="TreeGrafter"/>
</dbReference>
<dbReference type="Gene3D" id="3.40.50.720">
    <property type="entry name" value="NAD(P)-binding Rossmann-like Domain"/>
    <property type="match status" value="1"/>
</dbReference>
<sequence>MDPRLLCCEGDRPARAYRDANLLTDRVLRALLRAEDRYLPAPNYFKCVQREIAPYMRRIVATWVLEVCEEQRCEEEVFPLAMNYMDRFLSVEPTKKNHLQLLGAACMFLASKLKETIPLTAEKLCIYTDNSITPTQLLQMELLVLNKLKWDLASVTPLDFIDHFLSQLPVRRESMPILRKHAQTFVALCATDNKFIASPPSMVAAGSMVAAVEGLQMKMVGNTLMSQKLTEQLAQTIRSDPDCLRACQEQIESLLETSLRQAQQQNSVTMETKNTVEEQDLSTTPTDYLLNYWWKCSKGKIIPPIVKEYATQEDGTIKPVAYDSRALNNTEQRFPRVTALSCKNFFTLEATSVVAIVLVKYNQTFDRFTLCAIVTQRPRSASHLYRVHDVHRTSITATLLSHMFSQSQGRAVKQQLRFYSSANMSVNLEGNIFVTGTNRGIGLELVKQLAEKTGKEAHIYACCREPEGTSAEALRGLATQYPGKITIIRLDMSDEDSILTAVQAVSEQIQTAGLNLLINNAAINKPDSLAQLSATGKKDMMEVYETNVAGPFLLAKLFHTLLQTAAEGHTSEVAESSVLSTVGHQAALNMLTRCQAEDFKIQNILVTAIHPGWVRTDMGGEQAPLITQDSVHGMLNVISSLSNKDSGMLLDWQGEKIPCVCCWLGLTAGSCSSHQSLHTPDPAHDDRLLTFGRMKQKGIQNLSAPDPKHESAIRATPII</sequence>
<evidence type="ECO:0000259" key="14">
    <source>
        <dbReference type="SMART" id="SM00385"/>
    </source>
</evidence>
<evidence type="ECO:0000256" key="3">
    <source>
        <dbReference type="ARBA" id="ARBA00009065"/>
    </source>
</evidence>
<organism evidence="16 17">
    <name type="scientific">Scophthalmus maximus</name>
    <name type="common">Turbot</name>
    <name type="synonym">Psetta maxima</name>
    <dbReference type="NCBI Taxonomy" id="52904"/>
    <lineage>
        <taxon>Eukaryota</taxon>
        <taxon>Metazoa</taxon>
        <taxon>Chordata</taxon>
        <taxon>Craniata</taxon>
        <taxon>Vertebrata</taxon>
        <taxon>Euteleostomi</taxon>
        <taxon>Actinopterygii</taxon>
        <taxon>Neopterygii</taxon>
        <taxon>Teleostei</taxon>
        <taxon>Neoteleostei</taxon>
        <taxon>Acanthomorphata</taxon>
        <taxon>Carangaria</taxon>
        <taxon>Pleuronectiformes</taxon>
        <taxon>Pleuronectoidei</taxon>
        <taxon>Scophthalmidae</taxon>
        <taxon>Scophthalmus</taxon>
    </lineage>
</organism>
<feature type="domain" description="Cyclin C-terminal" evidence="15">
    <location>
        <begin position="155"/>
        <end position="287"/>
    </location>
</feature>
<evidence type="ECO:0000256" key="12">
    <source>
        <dbReference type="RuleBase" id="RU000383"/>
    </source>
</evidence>